<name>A0ABW3ZWV8_9BACI</name>
<evidence type="ECO:0000313" key="4">
    <source>
        <dbReference type="Proteomes" id="UP001597178"/>
    </source>
</evidence>
<accession>A0ABW3ZWV8</accession>
<reference evidence="4" key="1">
    <citation type="journal article" date="2019" name="Int. J. Syst. Evol. Microbiol.">
        <title>The Global Catalogue of Microorganisms (GCM) 10K type strain sequencing project: providing services to taxonomists for standard genome sequencing and annotation.</title>
        <authorList>
            <consortium name="The Broad Institute Genomics Platform"/>
            <consortium name="The Broad Institute Genome Sequencing Center for Infectious Disease"/>
            <person name="Wu L."/>
            <person name="Ma J."/>
        </authorList>
    </citation>
    <scope>NUCLEOTIDE SEQUENCE [LARGE SCALE GENOMIC DNA]</scope>
    <source>
        <strain evidence="4">CCUG 54822</strain>
    </source>
</reference>
<dbReference type="InterPro" id="IPR011635">
    <property type="entry name" value="CARDB"/>
</dbReference>
<feature type="domain" description="VWFA" evidence="2">
    <location>
        <begin position="39"/>
        <end position="213"/>
    </location>
</feature>
<dbReference type="InterPro" id="IPR013783">
    <property type="entry name" value="Ig-like_fold"/>
</dbReference>
<comment type="caution">
    <text evidence="3">The sequence shown here is derived from an EMBL/GenBank/DDBJ whole genome shotgun (WGS) entry which is preliminary data.</text>
</comment>
<dbReference type="RefSeq" id="WP_382401611.1">
    <property type="nucleotide sequence ID" value="NZ_JBHTNH010000028.1"/>
</dbReference>
<dbReference type="Gene3D" id="3.40.50.410">
    <property type="entry name" value="von Willebrand factor, type A domain"/>
    <property type="match status" value="1"/>
</dbReference>
<dbReference type="SUPFAM" id="SSF53300">
    <property type="entry name" value="vWA-like"/>
    <property type="match status" value="1"/>
</dbReference>
<proteinExistence type="predicted"/>
<evidence type="ECO:0000313" key="3">
    <source>
        <dbReference type="EMBL" id="MFD1362754.1"/>
    </source>
</evidence>
<keyword evidence="4" id="KW-1185">Reference proteome</keyword>
<dbReference type="SMART" id="SM00327">
    <property type="entry name" value="VWA"/>
    <property type="match status" value="1"/>
</dbReference>
<dbReference type="InterPro" id="IPR036465">
    <property type="entry name" value="vWFA_dom_sf"/>
</dbReference>
<dbReference type="InterPro" id="IPR035986">
    <property type="entry name" value="PKD_dom_sf"/>
</dbReference>
<evidence type="ECO:0000256" key="1">
    <source>
        <dbReference type="SAM" id="SignalP"/>
    </source>
</evidence>
<dbReference type="CDD" id="cd00198">
    <property type="entry name" value="vWFA"/>
    <property type="match status" value="1"/>
</dbReference>
<protein>
    <submittedName>
        <fullName evidence="3">VWA domain-containing protein</fullName>
    </submittedName>
</protein>
<dbReference type="Pfam" id="PF00092">
    <property type="entry name" value="VWA"/>
    <property type="match status" value="1"/>
</dbReference>
<dbReference type="EMBL" id="JBHTNH010000028">
    <property type="protein sequence ID" value="MFD1362754.1"/>
    <property type="molecule type" value="Genomic_DNA"/>
</dbReference>
<feature type="chain" id="PRO_5045418901" evidence="1">
    <location>
        <begin position="30"/>
        <end position="627"/>
    </location>
</feature>
<keyword evidence="1" id="KW-0732">Signal</keyword>
<dbReference type="SUPFAM" id="SSF49299">
    <property type="entry name" value="PKD domain"/>
    <property type="match status" value="1"/>
</dbReference>
<feature type="signal peptide" evidence="1">
    <location>
        <begin position="1"/>
        <end position="29"/>
    </location>
</feature>
<sequence length="627" mass="70025">MRWIRRTTMTVLFSVLLLTSLIFPYTTHAAEPILKNAVDIVFVLDESGSMGSGFDAVRDRTNEFVEDLYDEQFDVQLGLVGYEEDVYSCSGLGWQGFTDDVGSFQSWVNQMNSLCGSVENGAHAVEYAIEKLVDEGRSNAGKMVILLTDESNDDDSYRYNVRDLLEEQDVVLNTILNGTSSSLFDYLDNYTDGTLYEESGSWDNFLPDVYDDIMDQIGMNEPPVIQSVNVEPQMVDIGETVEASMTATDPDGDDLNYTWEAVLPNGNTRLLGESSDISFPANVTGTWTIHAIVQDTWGEGVEQLINITVNAPDIEITEVSDPPPDSIHRGDMLSVRAYIDNIGGVQEISPFDVELRVDDTPVQSVELTEPGWVEFSYQFNHSQGDHKIEIVADANNDVMEESEDNNQREYWTNVPNREPEANFEWTPGEPIVNESNTRVYSTSTDPDGDELSYQWEYTAPNGDTGAFGTSKEFRELMEQIGDWEVTLHVEDEYGGTDSITKAITVYQKNELNAQILHTEEWADERGISRSDPDFLAGEGFVVEAETTETAVNVSVIPPANLADQSTLNANESNTEWNVSLTSNDLEHIVEGPYPWIVRATFDDGQVVQEPLLINITDKVDPDVHLTQ</sequence>
<dbReference type="Gene3D" id="2.60.40.10">
    <property type="entry name" value="Immunoglobulins"/>
    <property type="match status" value="3"/>
</dbReference>
<dbReference type="Pfam" id="PF07705">
    <property type="entry name" value="CARDB"/>
    <property type="match status" value="1"/>
</dbReference>
<dbReference type="PROSITE" id="PS50234">
    <property type="entry name" value="VWFA"/>
    <property type="match status" value="1"/>
</dbReference>
<dbReference type="Proteomes" id="UP001597178">
    <property type="component" value="Unassembled WGS sequence"/>
</dbReference>
<evidence type="ECO:0000259" key="2">
    <source>
        <dbReference type="PROSITE" id="PS50234"/>
    </source>
</evidence>
<dbReference type="InterPro" id="IPR002035">
    <property type="entry name" value="VWF_A"/>
</dbReference>
<organism evidence="3 4">
    <name type="scientific">Lentibacillus salinarum</name>
    <dbReference type="NCBI Taxonomy" id="446820"/>
    <lineage>
        <taxon>Bacteria</taxon>
        <taxon>Bacillati</taxon>
        <taxon>Bacillota</taxon>
        <taxon>Bacilli</taxon>
        <taxon>Bacillales</taxon>
        <taxon>Bacillaceae</taxon>
        <taxon>Lentibacillus</taxon>
    </lineage>
</organism>
<gene>
    <name evidence="3" type="ORF">ACFQ4A_13925</name>
</gene>